<feature type="region of interest" description="Disordered" evidence="1">
    <location>
        <begin position="162"/>
        <end position="224"/>
    </location>
</feature>
<dbReference type="EMBL" id="KP136319">
    <property type="protein sequence ID" value="AJF98254.1"/>
    <property type="molecule type" value="Genomic_DNA"/>
</dbReference>
<dbReference type="GeneID" id="23463171"/>
<evidence type="ECO:0000256" key="1">
    <source>
        <dbReference type="SAM" id="MobiDB-lite"/>
    </source>
</evidence>
<feature type="region of interest" description="Disordered" evidence="1">
    <location>
        <begin position="367"/>
        <end position="386"/>
    </location>
</feature>
<feature type="compositionally biased region" description="Basic and acidic residues" evidence="1">
    <location>
        <begin position="1"/>
        <end position="12"/>
    </location>
</feature>
<dbReference type="Proteomes" id="UP000202511">
    <property type="component" value="Segment"/>
</dbReference>
<feature type="region of interest" description="Disordered" evidence="1">
    <location>
        <begin position="298"/>
        <end position="349"/>
    </location>
</feature>
<name>A0A0B5J3T5_9VIRU</name>
<feature type="compositionally biased region" description="Basic and acidic residues" evidence="1">
    <location>
        <begin position="198"/>
        <end position="213"/>
    </location>
</feature>
<organism evidence="2 3">
    <name type="scientific">Pandoravirus inopinatum</name>
    <dbReference type="NCBI Taxonomy" id="1605721"/>
    <lineage>
        <taxon>Viruses</taxon>
        <taxon>Pandoravirus</taxon>
    </lineage>
</organism>
<dbReference type="KEGG" id="vg:23463171"/>
<evidence type="ECO:0000313" key="2">
    <source>
        <dbReference type="EMBL" id="AJF98254.1"/>
    </source>
</evidence>
<sequence length="505" mass="54885">MHVRTEKERGDGGDQATVPTARKRPSAPVAHGSVISANWLLDAASAWLAANKGARCPLRVALASLSNAVRDRLVTMTDLRGPALEAARTEALELARSTPEILCTLVMCDLCVSWSRSLLASVRPRVGAGMPPDFVTLTAAFAEASVAQKKADDPSPLYIAYAGADDSERRHDDDSDANDDNDRESQKERDAQNIVHTTIDDNRDAHEKTKEDDNGNQADGNKDGHRKRAYCFANEATYVAYRYFLRHAWEGLAGVPDDWQRPLPGDVCGWLDSAMRMRDLALTLPQHRLCLPGGPTVVKHTNGSSHQVLSAGRRHTMADDRGKGTEPLQSTTTSTPTTTTTTTTTKGSVARGVRCTTSGLATPIIARAPGVPHPPPAGRARAGAVGTGSACPWREVARGARWWPSGKIAGPHRRQRKSGRMGLCRTVGTPSLTNTDNTNNNNKAYPWAVPAAIQNLRVGACRDCHKKEALFVSVLFSNKNCKKVVKTVKKFGKNLDEFQKTFWKK</sequence>
<protein>
    <submittedName>
        <fullName evidence="2">Uncharacterized protein</fullName>
    </submittedName>
</protein>
<reference evidence="2 3" key="1">
    <citation type="journal article" date="2015" name="Parasitol. Res.">
        <title>Viruses in close associations with free-living amoebae.</title>
        <authorList>
            <person name="Scheid P."/>
        </authorList>
    </citation>
    <scope>NUCLEOTIDE SEQUENCE [LARGE SCALE GENOMIC DNA]</scope>
    <source>
        <strain evidence="2">KlaHel</strain>
    </source>
</reference>
<accession>A0A0B5J3T5</accession>
<dbReference type="RefSeq" id="YP_009120489.1">
    <property type="nucleotide sequence ID" value="NC_026440.1"/>
</dbReference>
<feature type="compositionally biased region" description="Polar residues" evidence="1">
    <location>
        <begin position="299"/>
        <end position="308"/>
    </location>
</feature>
<evidence type="ECO:0000313" key="3">
    <source>
        <dbReference type="Proteomes" id="UP000202511"/>
    </source>
</evidence>
<proteinExistence type="predicted"/>
<feature type="compositionally biased region" description="Low complexity" evidence="1">
    <location>
        <begin position="330"/>
        <end position="345"/>
    </location>
</feature>
<feature type="region of interest" description="Disordered" evidence="1">
    <location>
        <begin position="1"/>
        <end position="27"/>
    </location>
</feature>